<feature type="compositionally biased region" description="Polar residues" evidence="2">
    <location>
        <begin position="165"/>
        <end position="179"/>
    </location>
</feature>
<keyword evidence="1" id="KW-0175">Coiled coil</keyword>
<feature type="region of interest" description="Disordered" evidence="2">
    <location>
        <begin position="160"/>
        <end position="218"/>
    </location>
</feature>
<reference evidence="4" key="2">
    <citation type="submission" date="2015-01" db="EMBL/GenBank/DDBJ databases">
        <title>Evolutionary Origins and Diversification of the Mycorrhizal Mutualists.</title>
        <authorList>
            <consortium name="DOE Joint Genome Institute"/>
            <consortium name="Mycorrhizal Genomics Consortium"/>
            <person name="Kohler A."/>
            <person name="Kuo A."/>
            <person name="Nagy L.G."/>
            <person name="Floudas D."/>
            <person name="Copeland A."/>
            <person name="Barry K.W."/>
            <person name="Cichocki N."/>
            <person name="Veneault-Fourrey C."/>
            <person name="LaButti K."/>
            <person name="Lindquist E.A."/>
            <person name="Lipzen A."/>
            <person name="Lundell T."/>
            <person name="Morin E."/>
            <person name="Murat C."/>
            <person name="Riley R."/>
            <person name="Ohm R."/>
            <person name="Sun H."/>
            <person name="Tunlid A."/>
            <person name="Henrissat B."/>
            <person name="Grigoriev I.V."/>
            <person name="Hibbett D.S."/>
            <person name="Martin F."/>
        </authorList>
    </citation>
    <scope>NUCLEOTIDE SEQUENCE [LARGE SCALE GENOMIC DNA]</scope>
    <source>
        <strain evidence="4">MUT 4182</strain>
    </source>
</reference>
<dbReference type="HOGENOM" id="CLU_845174_0_0_1"/>
<name>A0A0C3KS17_9AGAM</name>
<reference evidence="3 4" key="1">
    <citation type="submission" date="2014-04" db="EMBL/GenBank/DDBJ databases">
        <authorList>
            <consortium name="DOE Joint Genome Institute"/>
            <person name="Kuo A."/>
            <person name="Girlanda M."/>
            <person name="Perotto S."/>
            <person name="Kohler A."/>
            <person name="Nagy L.G."/>
            <person name="Floudas D."/>
            <person name="Copeland A."/>
            <person name="Barry K.W."/>
            <person name="Cichocki N."/>
            <person name="Veneault-Fourrey C."/>
            <person name="LaButti K."/>
            <person name="Lindquist E.A."/>
            <person name="Lipzen A."/>
            <person name="Lundell T."/>
            <person name="Morin E."/>
            <person name="Murat C."/>
            <person name="Sun H."/>
            <person name="Tunlid A."/>
            <person name="Henrissat B."/>
            <person name="Grigoriev I.V."/>
            <person name="Hibbett D.S."/>
            <person name="Martin F."/>
            <person name="Nordberg H.P."/>
            <person name="Cantor M.N."/>
            <person name="Hua S.X."/>
        </authorList>
    </citation>
    <scope>NUCLEOTIDE SEQUENCE [LARGE SCALE GENOMIC DNA]</scope>
    <source>
        <strain evidence="3 4">MUT 4182</strain>
    </source>
</reference>
<evidence type="ECO:0000256" key="2">
    <source>
        <dbReference type="SAM" id="MobiDB-lite"/>
    </source>
</evidence>
<feature type="compositionally biased region" description="Pro residues" evidence="2">
    <location>
        <begin position="205"/>
        <end position="215"/>
    </location>
</feature>
<dbReference type="Proteomes" id="UP000054248">
    <property type="component" value="Unassembled WGS sequence"/>
</dbReference>
<feature type="region of interest" description="Disordered" evidence="2">
    <location>
        <begin position="118"/>
        <end position="143"/>
    </location>
</feature>
<evidence type="ECO:0000256" key="1">
    <source>
        <dbReference type="SAM" id="Coils"/>
    </source>
</evidence>
<organism evidence="3 4">
    <name type="scientific">Tulasnella calospora MUT 4182</name>
    <dbReference type="NCBI Taxonomy" id="1051891"/>
    <lineage>
        <taxon>Eukaryota</taxon>
        <taxon>Fungi</taxon>
        <taxon>Dikarya</taxon>
        <taxon>Basidiomycota</taxon>
        <taxon>Agaricomycotina</taxon>
        <taxon>Agaricomycetes</taxon>
        <taxon>Cantharellales</taxon>
        <taxon>Tulasnellaceae</taxon>
        <taxon>Tulasnella</taxon>
    </lineage>
</organism>
<dbReference type="OrthoDB" id="3218063at2759"/>
<evidence type="ECO:0000313" key="3">
    <source>
        <dbReference type="EMBL" id="KIO24243.1"/>
    </source>
</evidence>
<dbReference type="EMBL" id="KN823065">
    <property type="protein sequence ID" value="KIO24243.1"/>
    <property type="molecule type" value="Genomic_DNA"/>
</dbReference>
<proteinExistence type="predicted"/>
<keyword evidence="4" id="KW-1185">Reference proteome</keyword>
<evidence type="ECO:0000313" key="4">
    <source>
        <dbReference type="Proteomes" id="UP000054248"/>
    </source>
</evidence>
<accession>A0A0C3KS17</accession>
<dbReference type="AlphaFoldDB" id="A0A0C3KS17"/>
<sequence length="329" mass="36808">MSSSRAPPLVSSNLLVPTLTKRDFGILCDEVDSEAFRTQYLPHEQWSAVEVIPDDAYNSQNHTKKRYIAMCRSDSLLRLAYQHLRLQGVQTENRVEGRAVKAVAAKLKSLVRLLEEEPSGDVVGPVDSSPSPTSMTGSTNDVQDTVQIDHSTTDSLNCTAAADRSSGTNAASPVSNARSLPQPAPTPSGASSTSLTQRPALPSNSQPPLPPPHIPPVHEEDSVLTVEYAKKRFMQRKEEATTFLKKPNLELADQREQLREAYESMEDAKRDYDDKENIQKFLSQYSDRPIVPEYWAYDTQKSRYTWVGPYLDFNGDEADKPKVWKGYNY</sequence>
<feature type="compositionally biased region" description="Low complexity" evidence="2">
    <location>
        <begin position="187"/>
        <end position="204"/>
    </location>
</feature>
<gene>
    <name evidence="3" type="ORF">M407DRAFT_26358</name>
</gene>
<protein>
    <submittedName>
        <fullName evidence="3">Uncharacterized protein</fullName>
    </submittedName>
</protein>
<feature type="compositionally biased region" description="Low complexity" evidence="2">
    <location>
        <begin position="128"/>
        <end position="139"/>
    </location>
</feature>
<feature type="coiled-coil region" evidence="1">
    <location>
        <begin position="248"/>
        <end position="278"/>
    </location>
</feature>